<name>A0AAE3AYG6_9FIRM</name>
<reference evidence="1 2" key="1">
    <citation type="submission" date="2021-10" db="EMBL/GenBank/DDBJ databases">
        <title>Anaerobic single-cell dispensing facilitates the cultivation of human gut bacteria.</title>
        <authorList>
            <person name="Afrizal A."/>
        </authorList>
    </citation>
    <scope>NUCLEOTIDE SEQUENCE [LARGE SCALE GENOMIC DNA]</scope>
    <source>
        <strain evidence="1 2">CLA-AA-H244</strain>
    </source>
</reference>
<evidence type="ECO:0000313" key="2">
    <source>
        <dbReference type="Proteomes" id="UP001199355"/>
    </source>
</evidence>
<dbReference type="EMBL" id="JAJEQF010000028">
    <property type="protein sequence ID" value="MCC2168128.1"/>
    <property type="molecule type" value="Genomic_DNA"/>
</dbReference>
<dbReference type="Pfam" id="PF19642">
    <property type="entry name" value="DUF6145"/>
    <property type="match status" value="1"/>
</dbReference>
<gene>
    <name evidence="1" type="ORF">LKD45_10585</name>
</gene>
<evidence type="ECO:0000313" key="1">
    <source>
        <dbReference type="EMBL" id="MCC2168128.1"/>
    </source>
</evidence>
<dbReference type="RefSeq" id="WP_021914112.1">
    <property type="nucleotide sequence ID" value="NZ_JAJEQF010000028.1"/>
</dbReference>
<accession>A0AAE3AYG6</accession>
<comment type="caution">
    <text evidence="1">The sequence shown here is derived from an EMBL/GenBank/DDBJ whole genome shotgun (WGS) entry which is preliminary data.</text>
</comment>
<proteinExistence type="predicted"/>
<dbReference type="AlphaFoldDB" id="A0AAE3AYG6"/>
<dbReference type="Proteomes" id="UP001199355">
    <property type="component" value="Unassembled WGS sequence"/>
</dbReference>
<sequence length="124" mass="14126">MDMSETGKLGEKIVLCGANAYEQKYYFNPRFSKIPQSVQDELHIICVLFTREVGGIFTIVFEEDGTLAFETNAADDDLLYDEISSGLLIAEIKRNRQELLESLTLYYRVFILGEDVSALLEEED</sequence>
<protein>
    <submittedName>
        <fullName evidence="1">DUF6145 family protein</fullName>
    </submittedName>
</protein>
<organism evidence="1 2">
    <name type="scientific">Gallintestinimicrobium propionicum</name>
    <dbReference type="NCBI Taxonomy" id="2981770"/>
    <lineage>
        <taxon>Bacteria</taxon>
        <taxon>Bacillati</taxon>
        <taxon>Bacillota</taxon>
        <taxon>Clostridia</taxon>
        <taxon>Lachnospirales</taxon>
        <taxon>Lachnospiraceae</taxon>
        <taxon>Gallintestinimicrobium</taxon>
    </lineage>
</organism>
<keyword evidence="2" id="KW-1185">Reference proteome</keyword>
<dbReference type="InterPro" id="IPR046143">
    <property type="entry name" value="DUF6145"/>
</dbReference>